<evidence type="ECO:0000313" key="3">
    <source>
        <dbReference type="Proteomes" id="UP001489004"/>
    </source>
</evidence>
<dbReference type="PANTHER" id="PTHR28348">
    <property type="entry name" value="UPF0193 PROTEIN EVG1"/>
    <property type="match status" value="1"/>
</dbReference>
<feature type="region of interest" description="Disordered" evidence="1">
    <location>
        <begin position="128"/>
        <end position="150"/>
    </location>
</feature>
<keyword evidence="3" id="KW-1185">Reference proteome</keyword>
<feature type="compositionally biased region" description="Polar residues" evidence="1">
    <location>
        <begin position="133"/>
        <end position="144"/>
    </location>
</feature>
<name>A0AAW1QPY3_9CHLO</name>
<sequence>MIEEVCRDRRLSHRTKADLQRSLAEGSTQWVSLLKDQCTRSPLKPKSKTCGVAVPRVGLNKHAGQLSPPLARPAGRKALQDVLRDSPSERDRFAGAAPGVDREAEKDRLALTFELGREGMQARQQAASTAQSLHQSQRAMQSADQHVDPKEALIDQIVAEIQERREFLESARQQGQPSPCEARLKAEISSRLAELRRLGVSQ</sequence>
<dbReference type="AlphaFoldDB" id="A0AAW1QPY3"/>
<dbReference type="PANTHER" id="PTHR28348:SF1">
    <property type="entry name" value="UPF0193 PROTEIN EVG1"/>
    <property type="match status" value="1"/>
</dbReference>
<dbReference type="Pfam" id="PF05250">
    <property type="entry name" value="UPF0193"/>
    <property type="match status" value="1"/>
</dbReference>
<dbReference type="Proteomes" id="UP001489004">
    <property type="component" value="Unassembled WGS sequence"/>
</dbReference>
<evidence type="ECO:0000256" key="1">
    <source>
        <dbReference type="SAM" id="MobiDB-lite"/>
    </source>
</evidence>
<accession>A0AAW1QPY3</accession>
<organism evidence="2 3">
    <name type="scientific">[Myrmecia] bisecta</name>
    <dbReference type="NCBI Taxonomy" id="41462"/>
    <lineage>
        <taxon>Eukaryota</taxon>
        <taxon>Viridiplantae</taxon>
        <taxon>Chlorophyta</taxon>
        <taxon>core chlorophytes</taxon>
        <taxon>Trebouxiophyceae</taxon>
        <taxon>Trebouxiales</taxon>
        <taxon>Trebouxiaceae</taxon>
        <taxon>Myrmecia</taxon>
    </lineage>
</organism>
<dbReference type="EMBL" id="JALJOR010000002">
    <property type="protein sequence ID" value="KAK9823514.1"/>
    <property type="molecule type" value="Genomic_DNA"/>
</dbReference>
<dbReference type="InterPro" id="IPR007914">
    <property type="entry name" value="UPF0193"/>
</dbReference>
<protein>
    <submittedName>
        <fullName evidence="2">Uncharacterized protein</fullName>
    </submittedName>
</protein>
<feature type="compositionally biased region" description="Basic and acidic residues" evidence="1">
    <location>
        <begin position="82"/>
        <end position="93"/>
    </location>
</feature>
<comment type="caution">
    <text evidence="2">The sequence shown here is derived from an EMBL/GenBank/DDBJ whole genome shotgun (WGS) entry which is preliminary data.</text>
</comment>
<proteinExistence type="predicted"/>
<evidence type="ECO:0000313" key="2">
    <source>
        <dbReference type="EMBL" id="KAK9823514.1"/>
    </source>
</evidence>
<feature type="region of interest" description="Disordered" evidence="1">
    <location>
        <begin position="82"/>
        <end position="101"/>
    </location>
</feature>
<reference evidence="2 3" key="1">
    <citation type="journal article" date="2024" name="Nat. Commun.">
        <title>Phylogenomics reveals the evolutionary origins of lichenization in chlorophyte algae.</title>
        <authorList>
            <person name="Puginier C."/>
            <person name="Libourel C."/>
            <person name="Otte J."/>
            <person name="Skaloud P."/>
            <person name="Haon M."/>
            <person name="Grisel S."/>
            <person name="Petersen M."/>
            <person name="Berrin J.G."/>
            <person name="Delaux P.M."/>
            <person name="Dal Grande F."/>
            <person name="Keller J."/>
        </authorList>
    </citation>
    <scope>NUCLEOTIDE SEQUENCE [LARGE SCALE GENOMIC DNA]</scope>
    <source>
        <strain evidence="2 3">SAG 2043</strain>
    </source>
</reference>
<gene>
    <name evidence="2" type="ORF">WJX72_003340</name>
</gene>